<dbReference type="InterPro" id="IPR011990">
    <property type="entry name" value="TPR-like_helical_dom_sf"/>
</dbReference>
<dbReference type="Gene3D" id="1.25.40.10">
    <property type="entry name" value="Tetratricopeptide repeat domain"/>
    <property type="match status" value="1"/>
</dbReference>
<dbReference type="SMART" id="SM00028">
    <property type="entry name" value="TPR"/>
    <property type="match status" value="3"/>
</dbReference>
<dbReference type="SUPFAM" id="SSF48452">
    <property type="entry name" value="TPR-like"/>
    <property type="match status" value="1"/>
</dbReference>
<organism evidence="1 2">
    <name type="scientific">Lysinibacillus xylanilyticus</name>
    <dbReference type="NCBI Taxonomy" id="582475"/>
    <lineage>
        <taxon>Bacteria</taxon>
        <taxon>Bacillati</taxon>
        <taxon>Bacillota</taxon>
        <taxon>Bacilli</taxon>
        <taxon>Bacillales</taxon>
        <taxon>Bacillaceae</taxon>
        <taxon>Lysinibacillus</taxon>
    </lineage>
</organism>
<dbReference type="Proteomes" id="UP001558534">
    <property type="component" value="Unassembled WGS sequence"/>
</dbReference>
<dbReference type="Pfam" id="PF13181">
    <property type="entry name" value="TPR_8"/>
    <property type="match status" value="2"/>
</dbReference>
<keyword evidence="2" id="KW-1185">Reference proteome</keyword>
<gene>
    <name evidence="1" type="ORF">AB1300_10975</name>
</gene>
<evidence type="ECO:0000313" key="2">
    <source>
        <dbReference type="Proteomes" id="UP001558534"/>
    </source>
</evidence>
<evidence type="ECO:0000313" key="1">
    <source>
        <dbReference type="EMBL" id="MEX3745658.1"/>
    </source>
</evidence>
<proteinExistence type="predicted"/>
<dbReference type="InterPro" id="IPR019734">
    <property type="entry name" value="TPR_rpt"/>
</dbReference>
<comment type="caution">
    <text evidence="1">The sequence shown here is derived from an EMBL/GenBank/DDBJ whole genome shotgun (WGS) entry which is preliminary data.</text>
</comment>
<dbReference type="EMBL" id="JBFRHK010000005">
    <property type="protein sequence ID" value="MEX3745658.1"/>
    <property type="molecule type" value="Genomic_DNA"/>
</dbReference>
<accession>A0ABV3VXS5</accession>
<reference evidence="1 2" key="1">
    <citation type="submission" date="2024-07" db="EMBL/GenBank/DDBJ databases">
        <title>Characterization of a bacterium isolated from hydrolysated instant sea cucumber by whole-genome sequencing and metabolomics.</title>
        <authorList>
            <person name="Luo X."/>
            <person name="Zhang Z."/>
            <person name="Zheng Z."/>
            <person name="Zhang W."/>
            <person name="Ming T."/>
            <person name="Jiao L."/>
            <person name="Su X."/>
            <person name="Kong F."/>
            <person name="Xu J."/>
        </authorList>
    </citation>
    <scope>NUCLEOTIDE SEQUENCE [LARGE SCALE GENOMIC DNA]</scope>
    <source>
        <strain evidence="1 2">XL-2024</strain>
    </source>
</reference>
<sequence length="189" mass="22029">MRIVDFKKSISDLSKFIYFDNNDYLREKTSNPLKLKEVIAEAENLLKTNKEDKYFLYGTIGNLYRICGEPQRAINYLNYCLSYASEEGNIRNEIVTLIRLGEALKYDKKHKEALEFFDEALNKCKANKIDAYLDFALQHKGKSLMELGKFVEAEKCFIQAFQLREFKGDPTLIDSTKQALDLVKRLKNQ</sequence>
<protein>
    <submittedName>
        <fullName evidence="1">Tetratricopeptide repeat protein</fullName>
    </submittedName>
</protein>
<name>A0ABV3VXS5_9BACI</name>
<dbReference type="RefSeq" id="WP_368636525.1">
    <property type="nucleotide sequence ID" value="NZ_JBFRHK010000005.1"/>
</dbReference>